<evidence type="ECO:0000256" key="3">
    <source>
        <dbReference type="ARBA" id="ARBA00022692"/>
    </source>
</evidence>
<dbReference type="GO" id="GO:0005886">
    <property type="term" value="C:plasma membrane"/>
    <property type="evidence" value="ECO:0007669"/>
    <property type="project" value="UniProtKB-SubCell"/>
</dbReference>
<feature type="transmembrane region" description="Helical" evidence="6">
    <location>
        <begin position="148"/>
        <end position="168"/>
    </location>
</feature>
<protein>
    <recommendedName>
        <fullName evidence="9">Major facilitator superfamily (MFS) profile domain-containing protein</fullName>
    </recommendedName>
</protein>
<dbReference type="Pfam" id="PF07690">
    <property type="entry name" value="MFS_1"/>
    <property type="match status" value="1"/>
</dbReference>
<feature type="transmembrane region" description="Helical" evidence="6">
    <location>
        <begin position="122"/>
        <end position="142"/>
    </location>
</feature>
<evidence type="ECO:0000313" key="7">
    <source>
        <dbReference type="EMBL" id="EHO53998.1"/>
    </source>
</evidence>
<dbReference type="PATRIC" id="fig|797516.3.peg.295"/>
<comment type="subcellular location">
    <subcellularLocation>
        <location evidence="1">Cell membrane</location>
        <topology evidence="1">Multi-pass membrane protein</topology>
    </subcellularLocation>
</comment>
<evidence type="ECO:0000256" key="1">
    <source>
        <dbReference type="ARBA" id="ARBA00004651"/>
    </source>
</evidence>
<evidence type="ECO:0000256" key="5">
    <source>
        <dbReference type="ARBA" id="ARBA00023136"/>
    </source>
</evidence>
<evidence type="ECO:0000256" key="6">
    <source>
        <dbReference type="SAM" id="Phobius"/>
    </source>
</evidence>
<dbReference type="HOGENOM" id="CLU_1072776_0_0_9"/>
<evidence type="ECO:0008006" key="9">
    <source>
        <dbReference type="Google" id="ProtNLM"/>
    </source>
</evidence>
<accession>H1LCL9</accession>
<dbReference type="GO" id="GO:0022857">
    <property type="term" value="F:transmembrane transporter activity"/>
    <property type="evidence" value="ECO:0007669"/>
    <property type="project" value="InterPro"/>
</dbReference>
<keyword evidence="4 6" id="KW-1133">Transmembrane helix</keyword>
<feature type="transmembrane region" description="Helical" evidence="6">
    <location>
        <begin position="188"/>
        <end position="211"/>
    </location>
</feature>
<dbReference type="EMBL" id="AGRJ01000031">
    <property type="protein sequence ID" value="EHO53998.1"/>
    <property type="molecule type" value="Genomic_DNA"/>
</dbReference>
<evidence type="ECO:0000256" key="4">
    <source>
        <dbReference type="ARBA" id="ARBA00022989"/>
    </source>
</evidence>
<dbReference type="STRING" id="797516.HMPREF9104_00332"/>
<feature type="transmembrane region" description="Helical" evidence="6">
    <location>
        <begin position="217"/>
        <end position="239"/>
    </location>
</feature>
<dbReference type="Proteomes" id="UP000005025">
    <property type="component" value="Unassembled WGS sequence"/>
</dbReference>
<keyword evidence="5 6" id="KW-0472">Membrane</keyword>
<name>H1LCL9_9LACO</name>
<keyword evidence="2" id="KW-1003">Cell membrane</keyword>
<dbReference type="PANTHER" id="PTHR23513:SF6">
    <property type="entry name" value="MAJOR FACILITATOR SUPERFAMILY ASSOCIATED DOMAIN-CONTAINING PROTEIN"/>
    <property type="match status" value="1"/>
</dbReference>
<keyword evidence="3 6" id="KW-0812">Transmembrane</keyword>
<dbReference type="InterPro" id="IPR036259">
    <property type="entry name" value="MFS_trans_sf"/>
</dbReference>
<reference evidence="7 8" key="1">
    <citation type="submission" date="2011-09" db="EMBL/GenBank/DDBJ databases">
        <authorList>
            <person name="Weinstock G."/>
            <person name="Sodergren E."/>
            <person name="Clifton S."/>
            <person name="Fulton L."/>
            <person name="Fulton B."/>
            <person name="Courtney L."/>
            <person name="Fronick C."/>
            <person name="Harrison M."/>
            <person name="Strong C."/>
            <person name="Farmer C."/>
            <person name="Delahaunty K."/>
            <person name="Markovic C."/>
            <person name="Hall O."/>
            <person name="Minx P."/>
            <person name="Tomlinson C."/>
            <person name="Mitreva M."/>
            <person name="Hou S."/>
            <person name="Chen J."/>
            <person name="Wollam A."/>
            <person name="Pepin K.H."/>
            <person name="Johnson M."/>
            <person name="Bhonagiri V."/>
            <person name="Zhang X."/>
            <person name="Suruliraj S."/>
            <person name="Warren W."/>
            <person name="Chinwalla A."/>
            <person name="Mardis E.R."/>
            <person name="Wilson R.K."/>
        </authorList>
    </citation>
    <scope>NUCLEOTIDE SEQUENCE [LARGE SCALE GENOMIC DNA]</scope>
    <source>
        <strain evidence="7 8">F0435</strain>
    </source>
</reference>
<organism evidence="7 8">
    <name type="scientific">Lentilactobacillus kisonensis F0435</name>
    <dbReference type="NCBI Taxonomy" id="797516"/>
    <lineage>
        <taxon>Bacteria</taxon>
        <taxon>Bacillati</taxon>
        <taxon>Bacillota</taxon>
        <taxon>Bacilli</taxon>
        <taxon>Lactobacillales</taxon>
        <taxon>Lactobacillaceae</taxon>
        <taxon>Lentilactobacillus</taxon>
    </lineage>
</organism>
<evidence type="ECO:0000256" key="2">
    <source>
        <dbReference type="ARBA" id="ARBA00022475"/>
    </source>
</evidence>
<sequence length="259" mass="27988">MFIEFSIAANLVTLLILLSMTFHDQPIASASRNENDGNQWAHFKIGLRYIIANRFLKYVMSGGVFLNLMISALNVGMPFMVVHQLHAGAVTLGILNSVYAVGVLMGNLLLALLPPLKQLAKTLALAFVLVAVTLMAFGFVMIPGLSKGTLQIVGGAILLVSGIALAFLNTPMGIYIQKAVPTALLGRVSATVMSINMASLPIGVMIYTVIFQVFPSWVNFTVSGIILLGFALFLSRLMILEEDRQNRETQSELVKGTNS</sequence>
<dbReference type="PANTHER" id="PTHR23513">
    <property type="entry name" value="INTEGRAL MEMBRANE EFFLUX PROTEIN-RELATED"/>
    <property type="match status" value="1"/>
</dbReference>
<gene>
    <name evidence="7" type="ORF">HMPREF9104_00332</name>
</gene>
<dbReference type="Gene3D" id="1.20.1250.20">
    <property type="entry name" value="MFS general substrate transporter like domains"/>
    <property type="match status" value="1"/>
</dbReference>
<dbReference type="InterPro" id="IPR011701">
    <property type="entry name" value="MFS"/>
</dbReference>
<dbReference type="SUPFAM" id="SSF103473">
    <property type="entry name" value="MFS general substrate transporter"/>
    <property type="match status" value="1"/>
</dbReference>
<proteinExistence type="predicted"/>
<evidence type="ECO:0000313" key="8">
    <source>
        <dbReference type="Proteomes" id="UP000005025"/>
    </source>
</evidence>
<dbReference type="AlphaFoldDB" id="H1LCL9"/>
<comment type="caution">
    <text evidence="7">The sequence shown here is derived from an EMBL/GenBank/DDBJ whole genome shotgun (WGS) entry which is preliminary data.</text>
</comment>
<feature type="transmembrane region" description="Helical" evidence="6">
    <location>
        <begin position="87"/>
        <end position="110"/>
    </location>
</feature>